<dbReference type="AlphaFoldDB" id="A0A562MZ06"/>
<comment type="caution">
    <text evidence="3">The sequence shown here is derived from an EMBL/GenBank/DDBJ whole genome shotgun (WGS) entry which is preliminary data.</text>
</comment>
<evidence type="ECO:0000313" key="3">
    <source>
        <dbReference type="EMBL" id="TWI25076.1"/>
    </source>
</evidence>
<reference evidence="3 4" key="1">
    <citation type="journal article" date="2015" name="Stand. Genomic Sci.">
        <title>Genomic Encyclopedia of Bacterial and Archaeal Type Strains, Phase III: the genomes of soil and plant-associated and newly described type strains.</title>
        <authorList>
            <person name="Whitman W.B."/>
            <person name="Woyke T."/>
            <person name="Klenk H.P."/>
            <person name="Zhou Y."/>
            <person name="Lilburn T.G."/>
            <person name="Beck B.J."/>
            <person name="De Vos P."/>
            <person name="Vandamme P."/>
            <person name="Eisen J.A."/>
            <person name="Garrity G."/>
            <person name="Hugenholtz P."/>
            <person name="Kyrpides N.C."/>
        </authorList>
    </citation>
    <scope>NUCLEOTIDE SEQUENCE [LARGE SCALE GENOMIC DNA]</scope>
    <source>
        <strain evidence="3 4">CGMCC 1.6855</strain>
    </source>
</reference>
<proteinExistence type="predicted"/>
<accession>A0A562MZ06</accession>
<dbReference type="SMART" id="SM00460">
    <property type="entry name" value="TGc"/>
    <property type="match status" value="1"/>
</dbReference>
<dbReference type="EMBL" id="VLKR01000002">
    <property type="protein sequence ID" value="TWI25076.1"/>
    <property type="molecule type" value="Genomic_DNA"/>
</dbReference>
<dbReference type="SUPFAM" id="SSF54001">
    <property type="entry name" value="Cysteine proteinases"/>
    <property type="match status" value="1"/>
</dbReference>
<name>A0A562MZ06_9SPHI</name>
<keyword evidence="1" id="KW-0732">Signal</keyword>
<dbReference type="PANTHER" id="PTHR35532">
    <property type="entry name" value="SIMILAR TO POLYHYDROXYALKANOATE DEPOLYMERASE"/>
    <property type="match status" value="1"/>
</dbReference>
<evidence type="ECO:0000259" key="2">
    <source>
        <dbReference type="SMART" id="SM00460"/>
    </source>
</evidence>
<dbReference type="InterPro" id="IPR002931">
    <property type="entry name" value="Transglutaminase-like"/>
</dbReference>
<sequence length="399" mass="45636">MFKKVFSLVFCCLSTAIFFKASAQDFKLSSLPSQYQKPVKNALKAAGMNRNELEKVLEKLPKEMREGAAFLIAYMPKNDLTTIKSDHLIHNIEKAYQAKSTFSWAKEIPDSIFLNEVLPYRVFSEDLDDWRGDFYDRFSKYVTNSKTIKDAVVAINKNIRDEVKVDYNTQRKKADQNPSESISQGMASCTGLSILLIDALRSVGIPARIAGTPNWHDNRGNHSWVEVWINGKWYFTEYYPDKDLNYSWFLADAGKADPNSKEHSIYAASYKPAATSFPAWSETEVYADNVSQRYIDLFNQQYSQQLNDKSYTRLNVTMYLSNDQCQPEGRTKCNVDIFQGNDQIGGGSTATKLQDANDYLTFIVKKNQSYTLRYSNKNGPTEKKVTVKDEPLNVILYFN</sequence>
<evidence type="ECO:0000256" key="1">
    <source>
        <dbReference type="SAM" id="SignalP"/>
    </source>
</evidence>
<organism evidence="3 4">
    <name type="scientific">Sphingobacterium siyangense</name>
    <dbReference type="NCBI Taxonomy" id="459529"/>
    <lineage>
        <taxon>Bacteria</taxon>
        <taxon>Pseudomonadati</taxon>
        <taxon>Bacteroidota</taxon>
        <taxon>Sphingobacteriia</taxon>
        <taxon>Sphingobacteriales</taxon>
        <taxon>Sphingobacteriaceae</taxon>
        <taxon>Sphingobacterium</taxon>
    </lineage>
</organism>
<dbReference type="PANTHER" id="PTHR35532:SF5">
    <property type="entry name" value="CARBOHYDRATE-BINDING DOMAIN-CONTAINING PROTEIN"/>
    <property type="match status" value="1"/>
</dbReference>
<feature type="signal peptide" evidence="1">
    <location>
        <begin position="1"/>
        <end position="23"/>
    </location>
</feature>
<feature type="domain" description="Transglutaminase-like" evidence="2">
    <location>
        <begin position="181"/>
        <end position="240"/>
    </location>
</feature>
<dbReference type="Proteomes" id="UP000315908">
    <property type="component" value="Unassembled WGS sequence"/>
</dbReference>
<feature type="chain" id="PRO_5021975777" evidence="1">
    <location>
        <begin position="24"/>
        <end position="399"/>
    </location>
</feature>
<dbReference type="Pfam" id="PF01841">
    <property type="entry name" value="Transglut_core"/>
    <property type="match status" value="1"/>
</dbReference>
<evidence type="ECO:0000313" key="4">
    <source>
        <dbReference type="Proteomes" id="UP000315908"/>
    </source>
</evidence>
<gene>
    <name evidence="3" type="ORF">IQ31_00666</name>
</gene>
<dbReference type="InterPro" id="IPR038765">
    <property type="entry name" value="Papain-like_cys_pep_sf"/>
</dbReference>
<protein>
    <submittedName>
        <fullName evidence="3">Transglutaminase superfamily protein</fullName>
    </submittedName>
</protein>
<dbReference type="Gene3D" id="3.10.620.30">
    <property type="match status" value="1"/>
</dbReference>